<dbReference type="OrthoDB" id="102559at2759"/>
<dbReference type="SMART" id="SM00450">
    <property type="entry name" value="RHOD"/>
    <property type="match status" value="1"/>
</dbReference>
<dbReference type="InterPro" id="IPR001763">
    <property type="entry name" value="Rhodanese-like_dom"/>
</dbReference>
<dbReference type="Gene3D" id="3.40.250.10">
    <property type="entry name" value="Rhodanese-like domain"/>
    <property type="match status" value="1"/>
</dbReference>
<dbReference type="PANTHER" id="PTHR10828">
    <property type="entry name" value="M-PHASE INDUCER PHOSPHATASE DUAL SPECIFICITY PHOSPHATASE CDC25"/>
    <property type="match status" value="1"/>
</dbReference>
<feature type="domain" description="Rhodanese" evidence="1">
    <location>
        <begin position="22"/>
        <end position="128"/>
    </location>
</feature>
<organism evidence="2 3">
    <name type="scientific">Pneumocystis wakefieldiae</name>
    <dbReference type="NCBI Taxonomy" id="38082"/>
    <lineage>
        <taxon>Eukaryota</taxon>
        <taxon>Fungi</taxon>
        <taxon>Dikarya</taxon>
        <taxon>Ascomycota</taxon>
        <taxon>Taphrinomycotina</taxon>
        <taxon>Pneumocystomycetes</taxon>
        <taxon>Pneumocystaceae</taxon>
        <taxon>Pneumocystis</taxon>
    </lineage>
</organism>
<gene>
    <name evidence="2" type="ORF">MERGE_001581</name>
</gene>
<dbReference type="EMBL" id="CP054548">
    <property type="protein sequence ID" value="QSL67191.1"/>
    <property type="molecule type" value="Genomic_DNA"/>
</dbReference>
<evidence type="ECO:0000259" key="1">
    <source>
        <dbReference type="PROSITE" id="PS50206"/>
    </source>
</evidence>
<dbReference type="PROSITE" id="PS50206">
    <property type="entry name" value="RHODANESE_3"/>
    <property type="match status" value="1"/>
</dbReference>
<evidence type="ECO:0000313" key="3">
    <source>
        <dbReference type="Proteomes" id="UP000663699"/>
    </source>
</evidence>
<dbReference type="PANTHER" id="PTHR10828:SF38">
    <property type="entry name" value="ARSENICAL-RESISTANCE PROTEIN 2-RELATED"/>
    <property type="match status" value="1"/>
</dbReference>
<dbReference type="Pfam" id="PF00581">
    <property type="entry name" value="Rhodanese"/>
    <property type="match status" value="1"/>
</dbReference>
<proteinExistence type="predicted"/>
<name>A0A899FZD6_9ASCO</name>
<dbReference type="InterPro" id="IPR036873">
    <property type="entry name" value="Rhodanese-like_dom_sf"/>
</dbReference>
<dbReference type="AlphaFoldDB" id="A0A899FZD6"/>
<keyword evidence="3" id="KW-1185">Reference proteome</keyword>
<dbReference type="GO" id="GO:0004725">
    <property type="term" value="F:protein tyrosine phosphatase activity"/>
    <property type="evidence" value="ECO:0007669"/>
    <property type="project" value="TreeGrafter"/>
</dbReference>
<reference evidence="2" key="1">
    <citation type="submission" date="2020-06" db="EMBL/GenBank/DDBJ databases">
        <title>Genomes of multiple members of Pneumocystis genus reveal paths to human pathogen Pneumocystis jirovecii.</title>
        <authorList>
            <person name="Cisse O.H."/>
            <person name="Ma L."/>
            <person name="Dekker J."/>
            <person name="Khil P."/>
            <person name="Jo J."/>
            <person name="Brenchley J."/>
            <person name="Blair R."/>
            <person name="Pahar B."/>
            <person name="Chabe M."/>
            <person name="Van Rompay K.A."/>
            <person name="Keesler R."/>
            <person name="Sukura A."/>
            <person name="Hirsch V."/>
            <person name="Kutty G."/>
            <person name="Liu Y."/>
            <person name="Peng L."/>
            <person name="Chen J."/>
            <person name="Song J."/>
            <person name="Weissenbacher-Lang C."/>
            <person name="Xu J."/>
            <person name="Upham N.S."/>
            <person name="Stajich J.E."/>
            <person name="Cuomo C.A."/>
            <person name="Cushion M.T."/>
            <person name="Kovacs J.A."/>
        </authorList>
    </citation>
    <scope>NUCLEOTIDE SEQUENCE</scope>
    <source>
        <strain evidence="2">2A</strain>
    </source>
</reference>
<accession>A0A899FZD6</accession>
<sequence>MIDFTYIEPQDLCLKLKNKRNKENDIIIVDVRDDDFIGGHIKGALHIPSYELSSHILNLIEETKDAKEIIFYCSFSQQRGPSGARLFLKERQKIHNIKEIQEKHIFPKVYVLRGGFVEWQKKYGNDEELTDKYNKELWEKNLWI</sequence>
<protein>
    <recommendedName>
        <fullName evidence="1">Rhodanese domain-containing protein</fullName>
    </recommendedName>
</protein>
<evidence type="ECO:0000313" key="2">
    <source>
        <dbReference type="EMBL" id="QSL67191.1"/>
    </source>
</evidence>
<dbReference type="Proteomes" id="UP000663699">
    <property type="component" value="Chromosome 17"/>
</dbReference>
<dbReference type="SUPFAM" id="SSF52821">
    <property type="entry name" value="Rhodanese/Cell cycle control phosphatase"/>
    <property type="match status" value="1"/>
</dbReference>
<dbReference type="GO" id="GO:0005737">
    <property type="term" value="C:cytoplasm"/>
    <property type="evidence" value="ECO:0007669"/>
    <property type="project" value="TreeGrafter"/>
</dbReference>
<dbReference type="GO" id="GO:0005634">
    <property type="term" value="C:nucleus"/>
    <property type="evidence" value="ECO:0007669"/>
    <property type="project" value="TreeGrafter"/>
</dbReference>